<comment type="subcellular location">
    <subcellularLocation>
        <location evidence="2">Periplasm</location>
    </subcellularLocation>
</comment>
<keyword evidence="2" id="KW-0574">Periplasm</keyword>
<gene>
    <name evidence="4" type="ORF">GCM10009115_16340</name>
</gene>
<dbReference type="InterPro" id="IPR013766">
    <property type="entry name" value="Thioredoxin_domain"/>
</dbReference>
<keyword evidence="2" id="KW-0676">Redox-active center</keyword>
<protein>
    <recommendedName>
        <fullName evidence="2">Thiol:disulfide interchange protein</fullName>
    </recommendedName>
</protein>
<dbReference type="InterPro" id="IPR012336">
    <property type="entry name" value="Thioredoxin-like_fold"/>
</dbReference>
<accession>A0ABN1M3U8</accession>
<comment type="function">
    <text evidence="2">Required for disulfide bond formation in some periplasmic proteins. Acts by transferring its disulfide bond to other proteins and is reduced in the process.</text>
</comment>
<comment type="similarity">
    <text evidence="2">Belongs to the thioredoxin family. DsbC subfamily.</text>
</comment>
<evidence type="ECO:0000313" key="4">
    <source>
        <dbReference type="EMBL" id="GAA0863920.1"/>
    </source>
</evidence>
<sequence>MLRNFADDCSSRLLSVASLPLIAALFSISPAANSQEIGERMALAKAAADAEQQLHQTFTNLQFEDFGPAPVKGPLYQASAGGRIVYYAPESEHLLFASIFDKNGVNLTALAQEAGAAKRLKAIDTAVAFAVGPENAPTIIEFTDPDCPYCRALDRYWAAKAAEGKPVRRLVFFVSGIHPEAAAKAEHILCSSDKEAAFKSIYAGAAPAVLRTCAEGRTKVEAHARIVGSAGITGTPTLIAGGKLISGFQQAEIEAFLSSAKTAHAPR</sequence>
<dbReference type="Gene3D" id="3.40.30.10">
    <property type="entry name" value="Glutaredoxin"/>
    <property type="match status" value="1"/>
</dbReference>
<dbReference type="PANTHER" id="PTHR35272:SF3">
    <property type="entry name" value="THIOL:DISULFIDE INTERCHANGE PROTEIN DSBC"/>
    <property type="match status" value="1"/>
</dbReference>
<evidence type="ECO:0000313" key="5">
    <source>
        <dbReference type="Proteomes" id="UP001500738"/>
    </source>
</evidence>
<dbReference type="CDD" id="cd03020">
    <property type="entry name" value="DsbA_DsbC_DsbG"/>
    <property type="match status" value="1"/>
</dbReference>
<comment type="caution">
    <text evidence="4">The sequence shown here is derived from an EMBL/GenBank/DDBJ whole genome shotgun (WGS) entry which is preliminary data.</text>
</comment>
<evidence type="ECO:0000256" key="1">
    <source>
        <dbReference type="ARBA" id="ARBA00003565"/>
    </source>
</evidence>
<organism evidence="4 5">
    <name type="scientific">Sphingopyxis soli</name>
    <dbReference type="NCBI Taxonomy" id="592051"/>
    <lineage>
        <taxon>Bacteria</taxon>
        <taxon>Pseudomonadati</taxon>
        <taxon>Pseudomonadota</taxon>
        <taxon>Alphaproteobacteria</taxon>
        <taxon>Sphingomonadales</taxon>
        <taxon>Sphingomonadaceae</taxon>
        <taxon>Sphingopyxis</taxon>
    </lineage>
</organism>
<evidence type="ECO:0000259" key="3">
    <source>
        <dbReference type="PROSITE" id="PS51352"/>
    </source>
</evidence>
<dbReference type="InterPro" id="IPR036249">
    <property type="entry name" value="Thioredoxin-like_sf"/>
</dbReference>
<dbReference type="PROSITE" id="PS51352">
    <property type="entry name" value="THIOREDOXIN_2"/>
    <property type="match status" value="1"/>
</dbReference>
<dbReference type="EMBL" id="BAAAFE010000007">
    <property type="protein sequence ID" value="GAA0863920.1"/>
    <property type="molecule type" value="Genomic_DNA"/>
</dbReference>
<dbReference type="InterPro" id="IPR033954">
    <property type="entry name" value="DiS-bond_Isoase_DsbC/G"/>
</dbReference>
<dbReference type="Proteomes" id="UP001500738">
    <property type="component" value="Unassembled WGS sequence"/>
</dbReference>
<dbReference type="Pfam" id="PF13098">
    <property type="entry name" value="Thioredoxin_2"/>
    <property type="match status" value="1"/>
</dbReference>
<name>A0ABN1M3U8_9SPHN</name>
<keyword evidence="5" id="KW-1185">Reference proteome</keyword>
<dbReference type="Pfam" id="PF10411">
    <property type="entry name" value="DsbC_N"/>
    <property type="match status" value="1"/>
</dbReference>
<keyword evidence="2" id="KW-0732">Signal</keyword>
<reference evidence="4 5" key="1">
    <citation type="journal article" date="2019" name="Int. J. Syst. Evol. Microbiol.">
        <title>The Global Catalogue of Microorganisms (GCM) 10K type strain sequencing project: providing services to taxonomists for standard genome sequencing and annotation.</title>
        <authorList>
            <consortium name="The Broad Institute Genomics Platform"/>
            <consortium name="The Broad Institute Genome Sequencing Center for Infectious Disease"/>
            <person name="Wu L."/>
            <person name="Ma J."/>
        </authorList>
    </citation>
    <scope>NUCLEOTIDE SEQUENCE [LARGE SCALE GENOMIC DNA]</scope>
    <source>
        <strain evidence="4 5">JCM 15910</strain>
    </source>
</reference>
<proteinExistence type="inferred from homology"/>
<dbReference type="SUPFAM" id="SSF52833">
    <property type="entry name" value="Thioredoxin-like"/>
    <property type="match status" value="1"/>
</dbReference>
<evidence type="ECO:0000256" key="2">
    <source>
        <dbReference type="RuleBase" id="RU364038"/>
    </source>
</evidence>
<comment type="function">
    <text evidence="1">May be required for disulfide bond formation in some proteins.</text>
</comment>
<feature type="domain" description="Thioredoxin" evidence="3">
    <location>
        <begin position="109"/>
        <end position="262"/>
    </location>
</feature>
<dbReference type="InterPro" id="IPR051470">
    <property type="entry name" value="Thiol:disulfide_interchange"/>
</dbReference>
<dbReference type="InterPro" id="IPR018950">
    <property type="entry name" value="DiS-bond_isomerase_DsbC/G_N"/>
</dbReference>
<dbReference type="PANTHER" id="PTHR35272">
    <property type="entry name" value="THIOL:DISULFIDE INTERCHANGE PROTEIN DSBC-RELATED"/>
    <property type="match status" value="1"/>
</dbReference>